<dbReference type="VEuPathDB" id="VectorBase:GAUT040311"/>
<protein>
    <submittedName>
        <fullName evidence="2">Uncharacterized protein</fullName>
    </submittedName>
</protein>
<evidence type="ECO:0000256" key="1">
    <source>
        <dbReference type="SAM" id="Phobius"/>
    </source>
</evidence>
<dbReference type="AlphaFoldDB" id="A0A1A9VL50"/>
<keyword evidence="1" id="KW-1133">Transmembrane helix</keyword>
<reference evidence="2" key="1">
    <citation type="submission" date="2020-05" db="UniProtKB">
        <authorList>
            <consortium name="EnsemblMetazoa"/>
        </authorList>
    </citation>
    <scope>IDENTIFICATION</scope>
    <source>
        <strain evidence="2">TTRI</strain>
    </source>
</reference>
<organism evidence="2 3">
    <name type="scientific">Glossina austeni</name>
    <name type="common">Savannah tsetse fly</name>
    <dbReference type="NCBI Taxonomy" id="7395"/>
    <lineage>
        <taxon>Eukaryota</taxon>
        <taxon>Metazoa</taxon>
        <taxon>Ecdysozoa</taxon>
        <taxon>Arthropoda</taxon>
        <taxon>Hexapoda</taxon>
        <taxon>Insecta</taxon>
        <taxon>Pterygota</taxon>
        <taxon>Neoptera</taxon>
        <taxon>Endopterygota</taxon>
        <taxon>Diptera</taxon>
        <taxon>Brachycera</taxon>
        <taxon>Muscomorpha</taxon>
        <taxon>Hippoboscoidea</taxon>
        <taxon>Glossinidae</taxon>
        <taxon>Glossina</taxon>
    </lineage>
</organism>
<name>A0A1A9VL50_GLOAU</name>
<keyword evidence="1" id="KW-0812">Transmembrane</keyword>
<keyword evidence="3" id="KW-1185">Reference proteome</keyword>
<keyword evidence="1" id="KW-0472">Membrane</keyword>
<dbReference type="EnsemblMetazoa" id="GAUT040311-RA">
    <property type="protein sequence ID" value="GAUT040311-PA"/>
    <property type="gene ID" value="GAUT040311"/>
</dbReference>
<dbReference type="Proteomes" id="UP000078200">
    <property type="component" value="Unassembled WGS sequence"/>
</dbReference>
<evidence type="ECO:0000313" key="3">
    <source>
        <dbReference type="Proteomes" id="UP000078200"/>
    </source>
</evidence>
<sequence length="189" mass="21777">MFRFTSERFGLGRGLEAFVIEEVRLKFMYYSTSTSSSKHCLGNFLRLRLSPVSVFFVPIHFALLWAFLNLVFLKGSSRMRAAPLISSSAADKSKSLNDKSSSDVSGSVYEYSALEYKKYVEVVYFDEKQSSNKIVFPEFCNSLDWFYNPCTILLHLVLSAFISDQLLWSRITNNRSKTVFEWQTLMSIN</sequence>
<accession>A0A1A9VL50</accession>
<feature type="transmembrane region" description="Helical" evidence="1">
    <location>
        <begin position="52"/>
        <end position="73"/>
    </location>
</feature>
<proteinExistence type="predicted"/>
<evidence type="ECO:0000313" key="2">
    <source>
        <dbReference type="EnsemblMetazoa" id="GAUT040311-PA"/>
    </source>
</evidence>